<reference evidence="3 4" key="1">
    <citation type="submission" date="2016-10" db="EMBL/GenBank/DDBJ databases">
        <authorList>
            <person name="de Groot N.N."/>
        </authorList>
    </citation>
    <scope>NUCLEOTIDE SEQUENCE [LARGE SCALE GENOMIC DNA]</scope>
    <source>
        <strain evidence="3 4">DSM 13760</strain>
    </source>
</reference>
<evidence type="ECO:0008006" key="5">
    <source>
        <dbReference type="Google" id="ProtNLM"/>
    </source>
</evidence>
<evidence type="ECO:0000313" key="4">
    <source>
        <dbReference type="Proteomes" id="UP000198948"/>
    </source>
</evidence>
<keyword evidence="1" id="KW-1133">Transmembrane helix</keyword>
<keyword evidence="2" id="KW-0732">Signal</keyword>
<dbReference type="RefSeq" id="WP_092650890.1">
    <property type="nucleotide sequence ID" value="NZ_FOHA01000004.1"/>
</dbReference>
<name>A0A1H9RJM8_9LACT</name>
<dbReference type="EMBL" id="FOHA01000004">
    <property type="protein sequence ID" value="SER72837.1"/>
    <property type="molecule type" value="Genomic_DNA"/>
</dbReference>
<dbReference type="STRING" id="142588.SAMN04488559_10490"/>
<feature type="chain" id="PRO_5011452118" description="LPXTG-motif cell wall anchor domain-containing protein" evidence="2">
    <location>
        <begin position="26"/>
        <end position="226"/>
    </location>
</feature>
<organism evidence="3 4">
    <name type="scientific">Isobaculum melis</name>
    <dbReference type="NCBI Taxonomy" id="142588"/>
    <lineage>
        <taxon>Bacteria</taxon>
        <taxon>Bacillati</taxon>
        <taxon>Bacillota</taxon>
        <taxon>Bacilli</taxon>
        <taxon>Lactobacillales</taxon>
        <taxon>Carnobacteriaceae</taxon>
        <taxon>Isobaculum</taxon>
    </lineage>
</organism>
<keyword evidence="1" id="KW-0472">Membrane</keyword>
<keyword evidence="1" id="KW-0812">Transmembrane</keyword>
<feature type="signal peptide" evidence="2">
    <location>
        <begin position="1"/>
        <end position="25"/>
    </location>
</feature>
<evidence type="ECO:0000256" key="1">
    <source>
        <dbReference type="SAM" id="Phobius"/>
    </source>
</evidence>
<proteinExistence type="predicted"/>
<gene>
    <name evidence="3" type="ORF">SAMN04488559_10490</name>
</gene>
<evidence type="ECO:0000313" key="3">
    <source>
        <dbReference type="EMBL" id="SER72837.1"/>
    </source>
</evidence>
<protein>
    <recommendedName>
        <fullName evidence="5">LPXTG-motif cell wall anchor domain-containing protein</fullName>
    </recommendedName>
</protein>
<dbReference type="AlphaFoldDB" id="A0A1H9RJM8"/>
<accession>A0A1H9RJM8</accession>
<evidence type="ECO:0000256" key="2">
    <source>
        <dbReference type="SAM" id="SignalP"/>
    </source>
</evidence>
<dbReference type="Proteomes" id="UP000198948">
    <property type="component" value="Unassembled WGS sequence"/>
</dbReference>
<dbReference type="OrthoDB" id="2180068at2"/>
<sequence length="226" mass="25496">MKPKKNILVLILLITTMLFAKPVSAAETHLPPGLIIADEKGINADGQGKYFIEATDMEPGDKFTKEISVRNLEEKKPFYLYLQVEPLSNDGKLNLFDKVSLVITYKGNVLYEGNLGGKGNIDISAEKLEIGRFEYGDSEVIEATFTLPGNITSEYLTEKNIANIQWNFTARQDEYTPKEKPEGPKGFLPHTGEEWRNAIYRICAGLFLIAIFLFLLKKKSKKEDEN</sequence>
<keyword evidence="4" id="KW-1185">Reference proteome</keyword>
<feature type="transmembrane region" description="Helical" evidence="1">
    <location>
        <begin position="198"/>
        <end position="216"/>
    </location>
</feature>